<name>A0A2K3KV86_TRIPR</name>
<reference evidence="1 2" key="2">
    <citation type="journal article" date="2017" name="Front. Plant Sci.">
        <title>Gene Classification and Mining of Molecular Markers Useful in Red Clover (Trifolium pratense) Breeding.</title>
        <authorList>
            <person name="Istvanek J."/>
            <person name="Dluhosova J."/>
            <person name="Dluhos P."/>
            <person name="Patkova L."/>
            <person name="Nedelnik J."/>
            <person name="Repkova J."/>
        </authorList>
    </citation>
    <scope>NUCLEOTIDE SEQUENCE [LARGE SCALE GENOMIC DNA]</scope>
    <source>
        <strain evidence="2">cv. Tatra</strain>
        <tissue evidence="1">Young leaves</tissue>
    </source>
</reference>
<proteinExistence type="predicted"/>
<organism evidence="1 2">
    <name type="scientific">Trifolium pratense</name>
    <name type="common">Red clover</name>
    <dbReference type="NCBI Taxonomy" id="57577"/>
    <lineage>
        <taxon>Eukaryota</taxon>
        <taxon>Viridiplantae</taxon>
        <taxon>Streptophyta</taxon>
        <taxon>Embryophyta</taxon>
        <taxon>Tracheophyta</taxon>
        <taxon>Spermatophyta</taxon>
        <taxon>Magnoliopsida</taxon>
        <taxon>eudicotyledons</taxon>
        <taxon>Gunneridae</taxon>
        <taxon>Pentapetalae</taxon>
        <taxon>rosids</taxon>
        <taxon>fabids</taxon>
        <taxon>Fabales</taxon>
        <taxon>Fabaceae</taxon>
        <taxon>Papilionoideae</taxon>
        <taxon>50 kb inversion clade</taxon>
        <taxon>NPAAA clade</taxon>
        <taxon>Hologalegina</taxon>
        <taxon>IRL clade</taxon>
        <taxon>Trifolieae</taxon>
        <taxon>Trifolium</taxon>
    </lineage>
</organism>
<evidence type="ECO:0000313" key="2">
    <source>
        <dbReference type="Proteomes" id="UP000236291"/>
    </source>
</evidence>
<dbReference type="EMBL" id="ASHM01111791">
    <property type="protein sequence ID" value="PNX70188.1"/>
    <property type="molecule type" value="Genomic_DNA"/>
</dbReference>
<evidence type="ECO:0000313" key="1">
    <source>
        <dbReference type="EMBL" id="PNX70188.1"/>
    </source>
</evidence>
<gene>
    <name evidence="1" type="ORF">L195_g057166</name>
</gene>
<comment type="caution">
    <text evidence="1">The sequence shown here is derived from an EMBL/GenBank/DDBJ whole genome shotgun (WGS) entry which is preliminary data.</text>
</comment>
<protein>
    <submittedName>
        <fullName evidence="1">Uncharacterized protein</fullName>
    </submittedName>
</protein>
<reference evidence="1 2" key="1">
    <citation type="journal article" date="2014" name="Am. J. Bot.">
        <title>Genome assembly and annotation for red clover (Trifolium pratense; Fabaceae).</title>
        <authorList>
            <person name="Istvanek J."/>
            <person name="Jaros M."/>
            <person name="Krenek A."/>
            <person name="Repkova J."/>
        </authorList>
    </citation>
    <scope>NUCLEOTIDE SEQUENCE [LARGE SCALE GENOMIC DNA]</scope>
    <source>
        <strain evidence="2">cv. Tatra</strain>
        <tissue evidence="1">Young leaves</tissue>
    </source>
</reference>
<accession>A0A2K3KV86</accession>
<dbReference type="Proteomes" id="UP000236291">
    <property type="component" value="Unassembled WGS sequence"/>
</dbReference>
<sequence>LPGTSFDSSVQELQFLSFNLSKATLTVKGGTEGS</sequence>
<feature type="non-terminal residue" evidence="1">
    <location>
        <position position="1"/>
    </location>
</feature>
<dbReference type="AlphaFoldDB" id="A0A2K3KV86"/>